<comment type="caution">
    <text evidence="1">The sequence shown here is derived from an EMBL/GenBank/DDBJ whole genome shotgun (WGS) entry which is preliminary data.</text>
</comment>
<dbReference type="GeneID" id="92050994"/>
<evidence type="ECO:0000313" key="2">
    <source>
        <dbReference type="Proteomes" id="UP001433268"/>
    </source>
</evidence>
<name>A0ABR1VA90_9PEZI</name>
<organism evidence="1 2">
    <name type="scientific">Apiospora hydei</name>
    <dbReference type="NCBI Taxonomy" id="1337664"/>
    <lineage>
        <taxon>Eukaryota</taxon>
        <taxon>Fungi</taxon>
        <taxon>Dikarya</taxon>
        <taxon>Ascomycota</taxon>
        <taxon>Pezizomycotina</taxon>
        <taxon>Sordariomycetes</taxon>
        <taxon>Xylariomycetidae</taxon>
        <taxon>Amphisphaeriales</taxon>
        <taxon>Apiosporaceae</taxon>
        <taxon>Apiospora</taxon>
    </lineage>
</organism>
<dbReference type="Proteomes" id="UP001433268">
    <property type="component" value="Unassembled WGS sequence"/>
</dbReference>
<dbReference type="RefSeq" id="XP_066663626.1">
    <property type="nucleotide sequence ID" value="XM_066817934.1"/>
</dbReference>
<reference evidence="1 2" key="1">
    <citation type="submission" date="2023-01" db="EMBL/GenBank/DDBJ databases">
        <title>Analysis of 21 Apiospora genomes using comparative genomics revels a genus with tremendous synthesis potential of carbohydrate active enzymes and secondary metabolites.</title>
        <authorList>
            <person name="Sorensen T."/>
        </authorList>
    </citation>
    <scope>NUCLEOTIDE SEQUENCE [LARGE SCALE GENOMIC DNA]</scope>
    <source>
        <strain evidence="1 2">CBS 114990</strain>
    </source>
</reference>
<evidence type="ECO:0000313" key="1">
    <source>
        <dbReference type="EMBL" id="KAK8066873.1"/>
    </source>
</evidence>
<proteinExistence type="predicted"/>
<keyword evidence="2" id="KW-1185">Reference proteome</keyword>
<protein>
    <submittedName>
        <fullName evidence="1">Uncharacterized protein</fullName>
    </submittedName>
</protein>
<accession>A0ABR1VA90</accession>
<sequence>MPARLAQQPTGLVARSSDRERHSITIVYDSNIPGAQLRSSQSDTAYIGDEEYQPTTRSTTIRYSWVPENIPELACG</sequence>
<dbReference type="EMBL" id="JAQQWN010000009">
    <property type="protein sequence ID" value="KAK8066873.1"/>
    <property type="molecule type" value="Genomic_DNA"/>
</dbReference>
<gene>
    <name evidence="1" type="ORF">PG997_013620</name>
</gene>